<dbReference type="AlphaFoldDB" id="A0A1B1MBY0"/>
<dbReference type="Proteomes" id="UP000092598">
    <property type="component" value="Chromosome"/>
</dbReference>
<dbReference type="STRING" id="1915.SLINC_3773"/>
<dbReference type="InterPro" id="IPR047693">
    <property type="entry name" value="RNA-guided_IscB-like"/>
</dbReference>
<dbReference type="Pfam" id="PF14239">
    <property type="entry name" value="RRXRR"/>
    <property type="match status" value="1"/>
</dbReference>
<dbReference type="EMBL" id="CP016438">
    <property type="protein sequence ID" value="ANS65997.1"/>
    <property type="molecule type" value="Genomic_DNA"/>
</dbReference>
<dbReference type="GO" id="GO:0004519">
    <property type="term" value="F:endonuclease activity"/>
    <property type="evidence" value="ECO:0007669"/>
    <property type="project" value="UniProtKB-KW"/>
</dbReference>
<keyword evidence="2" id="KW-0378">Hydrolase</keyword>
<name>A0A1B1MBY0_STRLN</name>
<evidence type="ECO:0000313" key="2">
    <source>
        <dbReference type="EMBL" id="ANS65997.1"/>
    </source>
</evidence>
<keyword evidence="2" id="KW-0540">Nuclease</keyword>
<keyword evidence="2" id="KW-0255">Endonuclease</keyword>
<feature type="region of interest" description="Disordered" evidence="1">
    <location>
        <begin position="98"/>
        <end position="117"/>
    </location>
</feature>
<dbReference type="NCBIfam" id="NF040563">
    <property type="entry name" value="guided_IscB"/>
    <property type="match status" value="1"/>
</dbReference>
<feature type="region of interest" description="Disordered" evidence="1">
    <location>
        <begin position="1"/>
        <end position="76"/>
    </location>
</feature>
<accession>A0A1B1MBY0</accession>
<dbReference type="InterPro" id="IPR025938">
    <property type="entry name" value="RRXRR_dom"/>
</dbReference>
<evidence type="ECO:0000256" key="1">
    <source>
        <dbReference type="SAM" id="MobiDB-lite"/>
    </source>
</evidence>
<dbReference type="PATRIC" id="fig|1915.4.peg.4148"/>
<reference evidence="2 3" key="1">
    <citation type="submission" date="2016-07" db="EMBL/GenBank/DDBJ databases">
        <title>Enhancement of antibiotic productionsby engineered nitrateutilization in actinobacteria.</title>
        <authorList>
            <person name="Meng S.C."/>
        </authorList>
    </citation>
    <scope>NUCLEOTIDE SEQUENCE [LARGE SCALE GENOMIC DNA]</scope>
    <source>
        <strain evidence="2 3">NRRL 2936</strain>
    </source>
</reference>
<proteinExistence type="predicted"/>
<dbReference type="Gene3D" id="1.10.30.50">
    <property type="match status" value="1"/>
</dbReference>
<gene>
    <name evidence="2" type="ORF">SLINC_3773</name>
</gene>
<feature type="compositionally biased region" description="Low complexity" evidence="1">
    <location>
        <begin position="1"/>
        <end position="21"/>
    </location>
</feature>
<evidence type="ECO:0000313" key="3">
    <source>
        <dbReference type="Proteomes" id="UP000092598"/>
    </source>
</evidence>
<protein>
    <submittedName>
        <fullName evidence="2">HNH endonuclease</fullName>
    </submittedName>
</protein>
<organism evidence="2 3">
    <name type="scientific">Streptomyces lincolnensis</name>
    <dbReference type="NCBI Taxonomy" id="1915"/>
    <lineage>
        <taxon>Bacteria</taxon>
        <taxon>Bacillati</taxon>
        <taxon>Actinomycetota</taxon>
        <taxon>Actinomycetes</taxon>
        <taxon>Kitasatosporales</taxon>
        <taxon>Streptomycetaceae</taxon>
        <taxon>Streptomyces</taxon>
    </lineage>
</organism>
<sequence>MTLPRTTRRTPAASARAESSSCPRTDTRSCPATPPAPGNSSARDGPWSPDKYPSPFGCVDPGSKGTGLALTDEKKEVDAHGAVVTVRRGLTALELQHRGDQNHRSMQQRAGYRHRRRSANCRYRAPRPDNRPRPAGWLPPSLRHRVDTTYSQAARLCRYAPATEIHIERVAFDTHAMSAGRPLTQAEYQQGTLAGTEARAYLHAKWNHSCAYCDATGVPLNIDHLRPRSQGGSNRISSR</sequence>
<dbReference type="KEGG" id="sls:SLINC_3773"/>
<keyword evidence="3" id="KW-1185">Reference proteome</keyword>